<gene>
    <name evidence="1" type="primary">tagF</name>
    <name evidence="1" type="ORF">K8V79_02875</name>
</gene>
<accession>A0A9D2UR54</accession>
<dbReference type="InterPro" id="IPR038225">
    <property type="entry name" value="TagF_sf"/>
</dbReference>
<dbReference type="AlphaFoldDB" id="A0A9D2UR54"/>
<comment type="caution">
    <text evidence="1">The sequence shown here is derived from an EMBL/GenBank/DDBJ whole genome shotgun (WGS) entry which is preliminary data.</text>
</comment>
<reference evidence="1" key="1">
    <citation type="journal article" date="2021" name="PeerJ">
        <title>Extensive microbial diversity within the chicken gut microbiome revealed by metagenomics and culture.</title>
        <authorList>
            <person name="Gilroy R."/>
            <person name="Ravi A."/>
            <person name="Getino M."/>
            <person name="Pursley I."/>
            <person name="Horton D.L."/>
            <person name="Alikhan N.F."/>
            <person name="Baker D."/>
            <person name="Gharbi K."/>
            <person name="Hall N."/>
            <person name="Watson M."/>
            <person name="Adriaenssens E.M."/>
            <person name="Foster-Nyarko E."/>
            <person name="Jarju S."/>
            <person name="Secka A."/>
            <person name="Antonio M."/>
            <person name="Oren A."/>
            <person name="Chaudhuri R.R."/>
            <person name="La Ragione R."/>
            <person name="Hildebrand F."/>
            <person name="Pallen M.J."/>
        </authorList>
    </citation>
    <scope>NUCLEOTIDE SEQUENCE</scope>
    <source>
        <strain evidence="1">CHK135-1449</strain>
    </source>
</reference>
<evidence type="ECO:0000313" key="2">
    <source>
        <dbReference type="Proteomes" id="UP000787156"/>
    </source>
</evidence>
<evidence type="ECO:0000313" key="1">
    <source>
        <dbReference type="EMBL" id="HJF27188.1"/>
    </source>
</evidence>
<organism evidence="1 2">
    <name type="scientific">Acinetobacter lwoffii</name>
    <dbReference type="NCBI Taxonomy" id="28090"/>
    <lineage>
        <taxon>Bacteria</taxon>
        <taxon>Pseudomonadati</taxon>
        <taxon>Pseudomonadota</taxon>
        <taxon>Gammaproteobacteria</taxon>
        <taxon>Moraxellales</taxon>
        <taxon>Moraxellaceae</taxon>
        <taxon>Acinetobacter</taxon>
    </lineage>
</organism>
<name>A0A9D2UR54_ACILW</name>
<sequence>MYKLSTQPFYYGKCPAHGDFLKSQGQPHLIQSLDRWISESLEYAMQSKNFKQHYSDLPSLDFFLVNLQESQLLVAHLISSEDHSGRYFPMVLGHLIEMDQPHENMIYLPYRFKPTLIDLYQRNRVIRSIRNPDILLDKLSKLTDRSPVYSQEDVQSFYNNQTLNTLAKLMDLAVYELVQTLIALGLLLQPVIQYGAKRLNKILILPLHNMSYSYEIAAFWVHLIGLFMQQQHNQLFIGLLHAEQPVLLCGFQGADSTVLGDILRQNMQSQHWVSLVKAAWIEPYLEQNAGLAALEQNLNQQRMSLEHTIQVFKQTFIDE</sequence>
<dbReference type="Pfam" id="PF09867">
    <property type="entry name" value="TagF_N"/>
    <property type="match status" value="1"/>
</dbReference>
<dbReference type="InterPro" id="IPR017748">
    <property type="entry name" value="TagF"/>
</dbReference>
<dbReference type="NCBIfam" id="TIGR03373">
    <property type="entry name" value="VI_minor_4"/>
    <property type="match status" value="1"/>
</dbReference>
<dbReference type="EMBL" id="DYWX01000033">
    <property type="protein sequence ID" value="HJF27188.1"/>
    <property type="molecule type" value="Genomic_DNA"/>
</dbReference>
<dbReference type="Proteomes" id="UP000787156">
    <property type="component" value="Unassembled WGS sequence"/>
</dbReference>
<reference evidence="1" key="2">
    <citation type="submission" date="2021-09" db="EMBL/GenBank/DDBJ databases">
        <authorList>
            <person name="Gilroy R."/>
        </authorList>
    </citation>
    <scope>NUCLEOTIDE SEQUENCE</scope>
    <source>
        <strain evidence="1">CHK135-1449</strain>
    </source>
</reference>
<protein>
    <submittedName>
        <fullName evidence="1">Type VI secretion system-associated protein TagF</fullName>
    </submittedName>
</protein>
<proteinExistence type="predicted"/>
<dbReference type="Gene3D" id="3.40.1730.10">
    <property type="entry name" value="pa0076 domain"/>
    <property type="match status" value="1"/>
</dbReference>